<dbReference type="InterPro" id="IPR004358">
    <property type="entry name" value="Sig_transdc_His_kin-like_C"/>
</dbReference>
<keyword evidence="4" id="KW-0547">Nucleotide-binding</keyword>
<dbReference type="PANTHER" id="PTHR44936">
    <property type="entry name" value="SENSOR PROTEIN CREC"/>
    <property type="match status" value="1"/>
</dbReference>
<name>A0A1H2SPB2_HALVA</name>
<accession>A0A1H2SPB2</accession>
<evidence type="ECO:0000313" key="8">
    <source>
        <dbReference type="EMBL" id="SDW33476.1"/>
    </source>
</evidence>
<evidence type="ECO:0000313" key="9">
    <source>
        <dbReference type="Proteomes" id="UP000182573"/>
    </source>
</evidence>
<evidence type="ECO:0000256" key="4">
    <source>
        <dbReference type="ARBA" id="ARBA00022741"/>
    </source>
</evidence>
<feature type="domain" description="Histidine kinase" evidence="7">
    <location>
        <begin position="130"/>
        <end position="333"/>
    </location>
</feature>
<evidence type="ECO:0000256" key="3">
    <source>
        <dbReference type="ARBA" id="ARBA00022679"/>
    </source>
</evidence>
<dbReference type="Pfam" id="PF02518">
    <property type="entry name" value="HATPase_c"/>
    <property type="match status" value="1"/>
</dbReference>
<dbReference type="CDD" id="cd00075">
    <property type="entry name" value="HATPase"/>
    <property type="match status" value="1"/>
</dbReference>
<organism evidence="8 9">
    <name type="scientific">Haloarcula vallismortis</name>
    <name type="common">Halobacterium vallismortis</name>
    <dbReference type="NCBI Taxonomy" id="28442"/>
    <lineage>
        <taxon>Archaea</taxon>
        <taxon>Methanobacteriati</taxon>
        <taxon>Methanobacteriota</taxon>
        <taxon>Stenosarchaea group</taxon>
        <taxon>Halobacteria</taxon>
        <taxon>Halobacteriales</taxon>
        <taxon>Haloarculaceae</taxon>
        <taxon>Haloarcula</taxon>
    </lineage>
</organism>
<dbReference type="InterPro" id="IPR005467">
    <property type="entry name" value="His_kinase_dom"/>
</dbReference>
<dbReference type="RefSeq" id="WP_004517603.1">
    <property type="nucleotide sequence ID" value="NZ_FNOF01000002.1"/>
</dbReference>
<dbReference type="PANTHER" id="PTHR44936:SF10">
    <property type="entry name" value="SENSOR PROTEIN RSTB"/>
    <property type="match status" value="1"/>
</dbReference>
<evidence type="ECO:0000256" key="2">
    <source>
        <dbReference type="ARBA" id="ARBA00012438"/>
    </source>
</evidence>
<dbReference type="InterPro" id="IPR050980">
    <property type="entry name" value="2C_sensor_his_kinase"/>
</dbReference>
<reference evidence="8 9" key="1">
    <citation type="submission" date="2016-10" db="EMBL/GenBank/DDBJ databases">
        <authorList>
            <person name="de Groot N.N."/>
        </authorList>
    </citation>
    <scope>NUCLEOTIDE SEQUENCE [LARGE SCALE GENOMIC DNA]</scope>
    <source>
        <strain evidence="8 9">DSM 3756</strain>
    </source>
</reference>
<dbReference type="PRINTS" id="PR00344">
    <property type="entry name" value="BCTRLSENSOR"/>
</dbReference>
<evidence type="ECO:0000256" key="1">
    <source>
        <dbReference type="ARBA" id="ARBA00000085"/>
    </source>
</evidence>
<evidence type="ECO:0000256" key="6">
    <source>
        <dbReference type="ARBA" id="ARBA00022840"/>
    </source>
</evidence>
<proteinExistence type="predicted"/>
<keyword evidence="6" id="KW-0067">ATP-binding</keyword>
<dbReference type="NCBIfam" id="TIGR00229">
    <property type="entry name" value="sensory_box"/>
    <property type="match status" value="1"/>
</dbReference>
<dbReference type="Gene3D" id="3.30.450.20">
    <property type="entry name" value="PAS domain"/>
    <property type="match status" value="1"/>
</dbReference>
<comment type="catalytic activity">
    <reaction evidence="1">
        <text>ATP + protein L-histidine = ADP + protein N-phospho-L-histidine.</text>
        <dbReference type="EC" id="2.7.13.3"/>
    </reaction>
</comment>
<dbReference type="GO" id="GO:0004673">
    <property type="term" value="F:protein histidine kinase activity"/>
    <property type="evidence" value="ECO:0007669"/>
    <property type="project" value="UniProtKB-EC"/>
</dbReference>
<dbReference type="EC" id="2.7.13.3" evidence="2"/>
<dbReference type="SMART" id="SM00387">
    <property type="entry name" value="HATPase_c"/>
    <property type="match status" value="1"/>
</dbReference>
<dbReference type="Proteomes" id="UP000182573">
    <property type="component" value="Unassembled WGS sequence"/>
</dbReference>
<dbReference type="GO" id="GO:0005524">
    <property type="term" value="F:ATP binding"/>
    <property type="evidence" value="ECO:0007669"/>
    <property type="project" value="UniProtKB-KW"/>
</dbReference>
<dbReference type="EMBL" id="FNOF01000002">
    <property type="protein sequence ID" value="SDW33476.1"/>
    <property type="molecule type" value="Genomic_DNA"/>
</dbReference>
<evidence type="ECO:0000259" key="7">
    <source>
        <dbReference type="PROSITE" id="PS50109"/>
    </source>
</evidence>
<dbReference type="Gene3D" id="3.30.565.10">
    <property type="entry name" value="Histidine kinase-like ATPase, C-terminal domain"/>
    <property type="match status" value="1"/>
</dbReference>
<dbReference type="AlphaFoldDB" id="A0A1H2SPB2"/>
<keyword evidence="3" id="KW-0808">Transferase</keyword>
<dbReference type="STRING" id="28442.SAMN05443574_102467"/>
<protein>
    <recommendedName>
        <fullName evidence="2">histidine kinase</fullName>
        <ecNumber evidence="2">2.7.13.3</ecNumber>
    </recommendedName>
</protein>
<gene>
    <name evidence="8" type="ORF">SAMN05443574_102467</name>
</gene>
<keyword evidence="5" id="KW-0418">Kinase</keyword>
<dbReference type="InterPro" id="IPR036890">
    <property type="entry name" value="HATPase_C_sf"/>
</dbReference>
<dbReference type="InterPro" id="IPR003594">
    <property type="entry name" value="HATPase_dom"/>
</dbReference>
<evidence type="ECO:0000256" key="5">
    <source>
        <dbReference type="ARBA" id="ARBA00022777"/>
    </source>
</evidence>
<dbReference type="InterPro" id="IPR000014">
    <property type="entry name" value="PAS"/>
</dbReference>
<dbReference type="Pfam" id="PF13188">
    <property type="entry name" value="PAS_8"/>
    <property type="match status" value="1"/>
</dbReference>
<dbReference type="SUPFAM" id="SSF55785">
    <property type="entry name" value="PYP-like sensor domain (PAS domain)"/>
    <property type="match status" value="1"/>
</dbReference>
<dbReference type="PROSITE" id="PS50109">
    <property type="entry name" value="HIS_KIN"/>
    <property type="match status" value="1"/>
</dbReference>
<sequence length="349" mass="38077">MNKRDATSFRALFEHTDDAVAEVEFVDGKPILRAVNPAFGELFGVDGEQVRGEPLTEYVPGIERDNWRASDGGPGDPHLQQGTVTGQTVEGPRQLYCRVVPTTANRALVIYTDLAGREQREQHHQVLHRVLRHNLRNKLVPLLDGTEMLAAELSGDLGAQASLMATAAGELAELSEIAGKMEYVMGSAATTESQTDLVESVRSVLERCDDAATVDLVVEASETVVVAVDDRLEIALAQLVENGVKHTNGEPRLSVTVRRERTDAVVEISDDGPGLPENERAVLFGDEPITQLRHSTGLGLWLTKWILDCHGGDLAYDRRDGETTLTLRLPLTTDVTVAGDDRRRTSQGD</sequence>
<dbReference type="InterPro" id="IPR035965">
    <property type="entry name" value="PAS-like_dom_sf"/>
</dbReference>
<dbReference type="SUPFAM" id="SSF55874">
    <property type="entry name" value="ATPase domain of HSP90 chaperone/DNA topoisomerase II/histidine kinase"/>
    <property type="match status" value="1"/>
</dbReference>